<name>A0A370TUW0_9HELO</name>
<comment type="caution">
    <text evidence="1">The sequence shown here is derived from an EMBL/GenBank/DDBJ whole genome shotgun (WGS) entry which is preliminary data.</text>
</comment>
<dbReference type="GeneID" id="43596500"/>
<accession>A0A370TUW0</accession>
<evidence type="ECO:0000313" key="1">
    <source>
        <dbReference type="EMBL" id="RDL39311.1"/>
    </source>
</evidence>
<proteinExistence type="predicted"/>
<reference evidence="1 2" key="1">
    <citation type="journal article" date="2018" name="IMA Fungus">
        <title>IMA Genome-F 9: Draft genome sequence of Annulohypoxylon stygium, Aspergillus mulundensis, Berkeleyomyces basicola (syn. Thielaviopsis basicola), Ceratocystis smalleyi, two Cercospora beticola strains, Coleophoma cylindrospora, Fusarium fracticaudum, Phialophora cf. hyalina, and Morchella septimelata.</title>
        <authorList>
            <person name="Wingfield B.D."/>
            <person name="Bills G.F."/>
            <person name="Dong Y."/>
            <person name="Huang W."/>
            <person name="Nel W.J."/>
            <person name="Swalarsk-Parry B.S."/>
            <person name="Vaghefi N."/>
            <person name="Wilken P.M."/>
            <person name="An Z."/>
            <person name="de Beer Z.W."/>
            <person name="De Vos L."/>
            <person name="Chen L."/>
            <person name="Duong T.A."/>
            <person name="Gao Y."/>
            <person name="Hammerbacher A."/>
            <person name="Kikkert J.R."/>
            <person name="Li Y."/>
            <person name="Li H."/>
            <person name="Li K."/>
            <person name="Li Q."/>
            <person name="Liu X."/>
            <person name="Ma X."/>
            <person name="Naidoo K."/>
            <person name="Pethybridge S.J."/>
            <person name="Sun J."/>
            <person name="Steenkamp E.T."/>
            <person name="van der Nest M.A."/>
            <person name="van Wyk S."/>
            <person name="Wingfield M.J."/>
            <person name="Xiong C."/>
            <person name="Yue Q."/>
            <person name="Zhang X."/>
        </authorList>
    </citation>
    <scope>NUCLEOTIDE SEQUENCE [LARGE SCALE GENOMIC DNA]</scope>
    <source>
        <strain evidence="1 2">BP 5553</strain>
    </source>
</reference>
<dbReference type="RefSeq" id="XP_031871967.1">
    <property type="nucleotide sequence ID" value="XM_032012274.1"/>
</dbReference>
<dbReference type="EMBL" id="NPIC01000002">
    <property type="protein sequence ID" value="RDL39311.1"/>
    <property type="molecule type" value="Genomic_DNA"/>
</dbReference>
<sequence>MAGNTMTSTEGPVNRLKRKMETFPSILELKTNYDTKVKELRKTELVEYAEEEEVDHLDEMIGRMREELASRKQQHFSRYSKWAAREVGYSLDFIEADPETLEKQLKRAKRAVEFMEERIDVHAMAMVVQDLERDFHAGMRKLGEARKRTAEVERDVAEAGKSFMKGGIKWCEEGLEELNEGEEKGVEGAVKKRKLARGRCNSV</sequence>
<dbReference type="Proteomes" id="UP000254866">
    <property type="component" value="Unassembled WGS sequence"/>
</dbReference>
<gene>
    <name evidence="1" type="ORF">BP5553_03651</name>
</gene>
<evidence type="ECO:0000313" key="2">
    <source>
        <dbReference type="Proteomes" id="UP000254866"/>
    </source>
</evidence>
<organism evidence="1 2">
    <name type="scientific">Venustampulla echinocandica</name>
    <dbReference type="NCBI Taxonomy" id="2656787"/>
    <lineage>
        <taxon>Eukaryota</taxon>
        <taxon>Fungi</taxon>
        <taxon>Dikarya</taxon>
        <taxon>Ascomycota</taxon>
        <taxon>Pezizomycotina</taxon>
        <taxon>Leotiomycetes</taxon>
        <taxon>Helotiales</taxon>
        <taxon>Pleuroascaceae</taxon>
        <taxon>Venustampulla</taxon>
    </lineage>
</organism>
<protein>
    <submittedName>
        <fullName evidence="1">Uncharacterized protein</fullName>
    </submittedName>
</protein>
<keyword evidence="2" id="KW-1185">Reference proteome</keyword>
<dbReference type="AlphaFoldDB" id="A0A370TUW0"/>